<gene>
    <name evidence="2" type="ORF">JZ786_01285</name>
</gene>
<dbReference type="PANTHER" id="PTHR36111:SF2">
    <property type="entry name" value="INNER MEMBRANE PROTEIN"/>
    <property type="match status" value="1"/>
</dbReference>
<dbReference type="Proteomes" id="UP000663505">
    <property type="component" value="Chromosome"/>
</dbReference>
<evidence type="ECO:0000313" key="2">
    <source>
        <dbReference type="EMBL" id="QSO47718.1"/>
    </source>
</evidence>
<sequence>MYLLGTIVNGVAVLLGTSLGLLLPKVPPRFHTTVMQGLALTVVLIGLSMALSDSSDLLIIIISMVVGGLIGEWINIDHWLTRMGDWVQSKVSQSDTSKIAEGFVTASLVFCVGSMSIVGAIQSGLADMNRTLYAKSLLDFVSSTVFASTLGIGVLFSFIPVVVYEGGIATLAHAFGGQLQNQPVIAAMTAAGGLLIAAIGMNILGFKKLSVGNLLPAMFVAAGLKWLAPHITTLFSFFHG</sequence>
<name>A0A9X7Z7Y5_9BACL</name>
<dbReference type="Pfam" id="PF04474">
    <property type="entry name" value="DUF554"/>
    <property type="match status" value="1"/>
</dbReference>
<feature type="transmembrane region" description="Helical" evidence="1">
    <location>
        <begin position="137"/>
        <end position="164"/>
    </location>
</feature>
<feature type="transmembrane region" description="Helical" evidence="1">
    <location>
        <begin position="217"/>
        <end position="238"/>
    </location>
</feature>
<dbReference type="InterPro" id="IPR007563">
    <property type="entry name" value="DUF554"/>
</dbReference>
<keyword evidence="1" id="KW-1133">Transmembrane helix</keyword>
<organism evidence="2 3">
    <name type="scientific">Alicyclobacillus mengziensis</name>
    <dbReference type="NCBI Taxonomy" id="2931921"/>
    <lineage>
        <taxon>Bacteria</taxon>
        <taxon>Bacillati</taxon>
        <taxon>Bacillota</taxon>
        <taxon>Bacilli</taxon>
        <taxon>Bacillales</taxon>
        <taxon>Alicyclobacillaceae</taxon>
        <taxon>Alicyclobacillus</taxon>
    </lineage>
</organism>
<feature type="transmembrane region" description="Helical" evidence="1">
    <location>
        <begin position="184"/>
        <end position="205"/>
    </location>
</feature>
<feature type="transmembrane region" description="Helical" evidence="1">
    <location>
        <begin position="30"/>
        <end position="50"/>
    </location>
</feature>
<keyword evidence="1" id="KW-0812">Transmembrane</keyword>
<protein>
    <submittedName>
        <fullName evidence="2">DUF554 domain-containing protein</fullName>
    </submittedName>
</protein>
<feature type="transmembrane region" description="Helical" evidence="1">
    <location>
        <begin position="57"/>
        <end position="76"/>
    </location>
</feature>
<proteinExistence type="predicted"/>
<keyword evidence="3" id="KW-1185">Reference proteome</keyword>
<reference evidence="2 3" key="1">
    <citation type="submission" date="2021-02" db="EMBL/GenBank/DDBJ databases">
        <title>Alicyclobacillus curvatus sp. nov. and Alicyclobacillus mengziensis sp. nov., two acidophilic bacteria isolated from acid mine drainage.</title>
        <authorList>
            <person name="Huang Y."/>
        </authorList>
    </citation>
    <scope>NUCLEOTIDE SEQUENCE [LARGE SCALE GENOMIC DNA]</scope>
    <source>
        <strain evidence="2 3">S30H14</strain>
    </source>
</reference>
<dbReference type="KEGG" id="afx:JZ786_01285"/>
<dbReference type="PANTHER" id="PTHR36111">
    <property type="entry name" value="INNER MEMBRANE PROTEIN-RELATED"/>
    <property type="match status" value="1"/>
</dbReference>
<dbReference type="AlphaFoldDB" id="A0A9X7Z7Y5"/>
<dbReference type="EMBL" id="CP071182">
    <property type="protein sequence ID" value="QSO47718.1"/>
    <property type="molecule type" value="Genomic_DNA"/>
</dbReference>
<evidence type="ECO:0000256" key="1">
    <source>
        <dbReference type="SAM" id="Phobius"/>
    </source>
</evidence>
<dbReference type="RefSeq" id="WP_206657062.1">
    <property type="nucleotide sequence ID" value="NZ_CP071182.1"/>
</dbReference>
<accession>A0A9X7Z7Y5</accession>
<feature type="transmembrane region" description="Helical" evidence="1">
    <location>
        <begin position="103"/>
        <end position="125"/>
    </location>
</feature>
<evidence type="ECO:0000313" key="3">
    <source>
        <dbReference type="Proteomes" id="UP000663505"/>
    </source>
</evidence>
<keyword evidence="1" id="KW-0472">Membrane</keyword>